<evidence type="ECO:0000256" key="5">
    <source>
        <dbReference type="ARBA" id="ARBA00022989"/>
    </source>
</evidence>
<evidence type="ECO:0000256" key="6">
    <source>
        <dbReference type="ARBA" id="ARBA00023136"/>
    </source>
</evidence>
<dbReference type="PANTHER" id="PTHR22883">
    <property type="entry name" value="ZINC FINGER DHHC DOMAIN CONTAINING PROTEIN"/>
    <property type="match status" value="1"/>
</dbReference>
<keyword evidence="6 11" id="KW-0472">Membrane</keyword>
<organism evidence="14 15">
    <name type="scientific">Taxus chinensis</name>
    <name type="common">Chinese yew</name>
    <name type="synonym">Taxus wallichiana var. chinensis</name>
    <dbReference type="NCBI Taxonomy" id="29808"/>
    <lineage>
        <taxon>Eukaryota</taxon>
        <taxon>Viridiplantae</taxon>
        <taxon>Streptophyta</taxon>
        <taxon>Embryophyta</taxon>
        <taxon>Tracheophyta</taxon>
        <taxon>Spermatophyta</taxon>
        <taxon>Pinopsida</taxon>
        <taxon>Pinidae</taxon>
        <taxon>Conifers II</taxon>
        <taxon>Cupressales</taxon>
        <taxon>Taxaceae</taxon>
        <taxon>Taxus</taxon>
    </lineage>
</organism>
<keyword evidence="7" id="KW-0564">Palmitate</keyword>
<feature type="compositionally biased region" description="Polar residues" evidence="12">
    <location>
        <begin position="399"/>
        <end position="409"/>
    </location>
</feature>
<keyword evidence="4 11" id="KW-0812">Transmembrane</keyword>
<sequence length="475" mass="52292">KFLLGGRFIFGPDVRSVILTLFLIIAPVGIFCDRVATHIPHELSHGGRSVMFVAIVFTVIDLVLLFLTSGRDPGIIPRNTHPPEPETDYYATPPAEFCNEQTPQLQIPRTKDVVINGVAVKVKYCHSCMLYRPPRCSHCSVCNNCVERFDHHCPWVGQCIGQRNYRFFLMFIFSSTLLCAYIFVFCLVDIIEYKHAHNIVAAMSGRIASVVLTLYTFIVFWFIGGLAAFHVYLICTNQTTYENFRSRYERKANPYNQGFLSNIGEVFFTKIPPSRSNFRKKVQQDSVRHGVSDLIVCRNISSPNTGKGDIDLEKGGTPTLSAVCTVASEGLPIHDTNAGGVGLGGKDYGDTLAHAFDGALVSNIKQMIFATVPPPGDNFHEKVQWDSASNGVLDPNGHRNVTNQNTGKGDTNLERDITSILPAVCTDASEDLGGPDSSDDGLVLESRYGHGYTVDDSLGDNLSVDKVAERSGDNK</sequence>
<comment type="similarity">
    <text evidence="2 11">Belongs to the DHHC palmitoyltransferase family.</text>
</comment>
<keyword evidence="9 11" id="KW-0012">Acyltransferase</keyword>
<feature type="transmembrane region" description="Helical" evidence="11">
    <location>
        <begin position="211"/>
        <end position="235"/>
    </location>
</feature>
<evidence type="ECO:0000313" key="15">
    <source>
        <dbReference type="Proteomes" id="UP000824469"/>
    </source>
</evidence>
<comment type="catalytic activity">
    <reaction evidence="10 11">
        <text>L-cysteinyl-[protein] + hexadecanoyl-CoA = S-hexadecanoyl-L-cysteinyl-[protein] + CoA</text>
        <dbReference type="Rhea" id="RHEA:36683"/>
        <dbReference type="Rhea" id="RHEA-COMP:10131"/>
        <dbReference type="Rhea" id="RHEA-COMP:11032"/>
        <dbReference type="ChEBI" id="CHEBI:29950"/>
        <dbReference type="ChEBI" id="CHEBI:57287"/>
        <dbReference type="ChEBI" id="CHEBI:57379"/>
        <dbReference type="ChEBI" id="CHEBI:74151"/>
        <dbReference type="EC" id="2.3.1.225"/>
    </reaction>
</comment>
<evidence type="ECO:0000256" key="8">
    <source>
        <dbReference type="ARBA" id="ARBA00023288"/>
    </source>
</evidence>
<comment type="domain">
    <text evidence="11">The DHHC domain is required for palmitoyltransferase activity.</text>
</comment>
<keyword evidence="5 11" id="KW-1133">Transmembrane helix</keyword>
<evidence type="ECO:0000256" key="11">
    <source>
        <dbReference type="RuleBase" id="RU079119"/>
    </source>
</evidence>
<feature type="region of interest" description="Disordered" evidence="12">
    <location>
        <begin position="389"/>
        <end position="412"/>
    </location>
</feature>
<evidence type="ECO:0000256" key="2">
    <source>
        <dbReference type="ARBA" id="ARBA00008574"/>
    </source>
</evidence>
<evidence type="ECO:0000256" key="3">
    <source>
        <dbReference type="ARBA" id="ARBA00022679"/>
    </source>
</evidence>
<dbReference type="EC" id="2.3.1.225" evidence="11"/>
<dbReference type="Proteomes" id="UP000824469">
    <property type="component" value="Unassembled WGS sequence"/>
</dbReference>
<protein>
    <recommendedName>
        <fullName evidence="11">S-acyltransferase</fullName>
        <ecNumber evidence="11">2.3.1.225</ecNumber>
    </recommendedName>
    <alternativeName>
        <fullName evidence="11">Palmitoyltransferase</fullName>
    </alternativeName>
</protein>
<evidence type="ECO:0000259" key="13">
    <source>
        <dbReference type="Pfam" id="PF01529"/>
    </source>
</evidence>
<comment type="caution">
    <text evidence="14">The sequence shown here is derived from an EMBL/GenBank/DDBJ whole genome shotgun (WGS) entry which is preliminary data.</text>
</comment>
<gene>
    <name evidence="14" type="ORF">KI387_039101</name>
</gene>
<evidence type="ECO:0000256" key="9">
    <source>
        <dbReference type="ARBA" id="ARBA00023315"/>
    </source>
</evidence>
<evidence type="ECO:0000256" key="4">
    <source>
        <dbReference type="ARBA" id="ARBA00022692"/>
    </source>
</evidence>
<keyword evidence="15" id="KW-1185">Reference proteome</keyword>
<feature type="domain" description="Palmitoyltransferase DHHC" evidence="13">
    <location>
        <begin position="123"/>
        <end position="245"/>
    </location>
</feature>
<dbReference type="AlphaFoldDB" id="A0AA38CB38"/>
<keyword evidence="3 11" id="KW-0808">Transferase</keyword>
<evidence type="ECO:0000256" key="12">
    <source>
        <dbReference type="SAM" id="MobiDB-lite"/>
    </source>
</evidence>
<dbReference type="EMBL" id="JAHRHJ020000011">
    <property type="protein sequence ID" value="KAH9295513.1"/>
    <property type="molecule type" value="Genomic_DNA"/>
</dbReference>
<evidence type="ECO:0000256" key="10">
    <source>
        <dbReference type="ARBA" id="ARBA00048048"/>
    </source>
</evidence>
<dbReference type="PANTHER" id="PTHR22883:SF43">
    <property type="entry name" value="PALMITOYLTRANSFERASE APP"/>
    <property type="match status" value="1"/>
</dbReference>
<dbReference type="GO" id="GO:0005794">
    <property type="term" value="C:Golgi apparatus"/>
    <property type="evidence" value="ECO:0007669"/>
    <property type="project" value="TreeGrafter"/>
</dbReference>
<dbReference type="InterPro" id="IPR039859">
    <property type="entry name" value="PFA4/ZDH16/20/ERF2-like"/>
</dbReference>
<accession>A0AA38CB38</accession>
<dbReference type="GO" id="GO:0005783">
    <property type="term" value="C:endoplasmic reticulum"/>
    <property type="evidence" value="ECO:0007669"/>
    <property type="project" value="TreeGrafter"/>
</dbReference>
<dbReference type="PROSITE" id="PS50216">
    <property type="entry name" value="DHHC"/>
    <property type="match status" value="1"/>
</dbReference>
<reference evidence="14 15" key="1">
    <citation type="journal article" date="2021" name="Nat. Plants">
        <title>The Taxus genome provides insights into paclitaxel biosynthesis.</title>
        <authorList>
            <person name="Xiong X."/>
            <person name="Gou J."/>
            <person name="Liao Q."/>
            <person name="Li Y."/>
            <person name="Zhou Q."/>
            <person name="Bi G."/>
            <person name="Li C."/>
            <person name="Du R."/>
            <person name="Wang X."/>
            <person name="Sun T."/>
            <person name="Guo L."/>
            <person name="Liang H."/>
            <person name="Lu P."/>
            <person name="Wu Y."/>
            <person name="Zhang Z."/>
            <person name="Ro D.K."/>
            <person name="Shang Y."/>
            <person name="Huang S."/>
            <person name="Yan J."/>
        </authorList>
    </citation>
    <scope>NUCLEOTIDE SEQUENCE [LARGE SCALE GENOMIC DNA]</scope>
    <source>
        <strain evidence="14">Ta-2019</strain>
    </source>
</reference>
<feature type="non-terminal residue" evidence="14">
    <location>
        <position position="1"/>
    </location>
</feature>
<keyword evidence="8" id="KW-0449">Lipoprotein</keyword>
<dbReference type="GO" id="GO:0006612">
    <property type="term" value="P:protein targeting to membrane"/>
    <property type="evidence" value="ECO:0007669"/>
    <property type="project" value="TreeGrafter"/>
</dbReference>
<feature type="transmembrane region" description="Helical" evidence="11">
    <location>
        <begin position="12"/>
        <end position="30"/>
    </location>
</feature>
<dbReference type="Pfam" id="PF01529">
    <property type="entry name" value="DHHC"/>
    <property type="match status" value="1"/>
</dbReference>
<evidence type="ECO:0000256" key="7">
    <source>
        <dbReference type="ARBA" id="ARBA00023139"/>
    </source>
</evidence>
<feature type="transmembrane region" description="Helical" evidence="11">
    <location>
        <begin position="50"/>
        <end position="68"/>
    </location>
</feature>
<feature type="transmembrane region" description="Helical" evidence="11">
    <location>
        <begin position="167"/>
        <end position="191"/>
    </location>
</feature>
<comment type="subcellular location">
    <subcellularLocation>
        <location evidence="1">Endomembrane system</location>
        <topology evidence="1">Multi-pass membrane protein</topology>
    </subcellularLocation>
</comment>
<evidence type="ECO:0000256" key="1">
    <source>
        <dbReference type="ARBA" id="ARBA00004127"/>
    </source>
</evidence>
<proteinExistence type="inferred from homology"/>
<dbReference type="InterPro" id="IPR001594">
    <property type="entry name" value="Palmitoyltrfase_DHHC"/>
</dbReference>
<evidence type="ECO:0000313" key="14">
    <source>
        <dbReference type="EMBL" id="KAH9295513.1"/>
    </source>
</evidence>
<dbReference type="GO" id="GO:0019706">
    <property type="term" value="F:protein-cysteine S-palmitoyltransferase activity"/>
    <property type="evidence" value="ECO:0007669"/>
    <property type="project" value="UniProtKB-EC"/>
</dbReference>
<name>A0AA38CB38_TAXCH</name>